<proteinExistence type="predicted"/>
<dbReference type="InterPro" id="IPR020845">
    <property type="entry name" value="AMP-binding_CS"/>
</dbReference>
<keyword evidence="2" id="KW-0067">ATP-binding</keyword>
<dbReference type="AlphaFoldDB" id="A0A146KB96"/>
<keyword evidence="4" id="KW-0436">Ligase</keyword>
<reference evidence="4" key="1">
    <citation type="submission" date="2015-07" db="EMBL/GenBank/DDBJ databases">
        <title>Adaptation to a free-living lifestyle via gene acquisitions in the diplomonad Trepomonas sp. PC1.</title>
        <authorList>
            <person name="Xu F."/>
            <person name="Jerlstrom-Hultqvist J."/>
            <person name="Kolisko M."/>
            <person name="Simpson A.G.B."/>
            <person name="Roger A.J."/>
            <person name="Svard S.G."/>
            <person name="Andersson J.O."/>
        </authorList>
    </citation>
    <scope>NUCLEOTIDE SEQUENCE</scope>
    <source>
        <strain evidence="4">PC1</strain>
    </source>
</reference>
<evidence type="ECO:0000256" key="1">
    <source>
        <dbReference type="ARBA" id="ARBA00022741"/>
    </source>
</evidence>
<protein>
    <submittedName>
        <fullName evidence="4">Long chain fatty acid CoA ligase</fullName>
    </submittedName>
</protein>
<dbReference type="EMBL" id="GDID01002506">
    <property type="protein sequence ID" value="JAP94100.1"/>
    <property type="molecule type" value="Transcribed_RNA"/>
</dbReference>
<organism evidence="4">
    <name type="scientific">Trepomonas sp. PC1</name>
    <dbReference type="NCBI Taxonomy" id="1076344"/>
    <lineage>
        <taxon>Eukaryota</taxon>
        <taxon>Metamonada</taxon>
        <taxon>Diplomonadida</taxon>
        <taxon>Hexamitidae</taxon>
        <taxon>Hexamitinae</taxon>
        <taxon>Trepomonas</taxon>
    </lineage>
</organism>
<name>A0A146KB96_9EUKA</name>
<evidence type="ECO:0000256" key="2">
    <source>
        <dbReference type="ARBA" id="ARBA00022840"/>
    </source>
</evidence>
<dbReference type="GO" id="GO:0005524">
    <property type="term" value="F:ATP binding"/>
    <property type="evidence" value="ECO:0007669"/>
    <property type="project" value="UniProtKB-KW"/>
</dbReference>
<dbReference type="GO" id="GO:0005783">
    <property type="term" value="C:endoplasmic reticulum"/>
    <property type="evidence" value="ECO:0007669"/>
    <property type="project" value="TreeGrafter"/>
</dbReference>
<feature type="non-terminal residue" evidence="4">
    <location>
        <position position="1"/>
    </location>
</feature>
<dbReference type="PANTHER" id="PTHR43272:SF33">
    <property type="entry name" value="AMP-BINDING DOMAIN-CONTAINING PROTEIN-RELATED"/>
    <property type="match status" value="1"/>
</dbReference>
<dbReference type="Pfam" id="PF00501">
    <property type="entry name" value="AMP-binding"/>
    <property type="match status" value="1"/>
</dbReference>
<dbReference type="GO" id="GO:0016020">
    <property type="term" value="C:membrane"/>
    <property type="evidence" value="ECO:0007669"/>
    <property type="project" value="TreeGrafter"/>
</dbReference>
<dbReference type="PROSITE" id="PS00455">
    <property type="entry name" value="AMP_BINDING"/>
    <property type="match status" value="1"/>
</dbReference>
<evidence type="ECO:0000259" key="3">
    <source>
        <dbReference type="Pfam" id="PF00501"/>
    </source>
</evidence>
<sequence length="589" mass="67821">FFIMTDYFDIPTPNYNLTVPYDNIAKILEYNAQNYPQNQFLGYLNPEPTFISYQQALSIVNSISFSIMQKNVSKIGFYAPNCVEFVLLDLVCAQTGIVFVPLYDTQPQEEIKLMVKEQDLKLIFTTEKLYKNLSFKEDADLFFLDYSMTNQESHEFTFKKLIQTQKYEEYAQNAIFTVLYTSGSTGVPKGVMLKQSAMLSTAYNVSKLLMKPFKNVEQETILVILPLAHVYMRNMIYAGMFNHNRFCFPSADLFKSFQIFQPTFLIVVPRLMQKIFMVLKQQIPNIDQLQKEINEFHANYQMQNPEYETIATTPDVMEQKRFSFETETSLKVQQFLGGKVHSITVGAAPMDRNLSKFFGYSLNCSMMEGYGMTETCGAIACNNLLEHHWDSTGENLGHGMRLKLLKDTSETSQSELPQSEQTVIGELQVKSEAVFSGYFGQEPTPEWFSTSDIFEYNLVTKRLRILERNSRVCKLSNGEFVMPSRIEEIIKQFVQTDQFCIIADGKLGRVVLAAQDCLKITPEELYKSLKETTKLKGFEIPKLFVIDKQWQVGKELTQSLKIKTHQVKKRVWGVIEQNNPDAFAVVRVE</sequence>
<dbReference type="GO" id="GO:0004467">
    <property type="term" value="F:long-chain fatty acid-CoA ligase activity"/>
    <property type="evidence" value="ECO:0007669"/>
    <property type="project" value="TreeGrafter"/>
</dbReference>
<dbReference type="InterPro" id="IPR042099">
    <property type="entry name" value="ANL_N_sf"/>
</dbReference>
<dbReference type="Gene3D" id="3.40.50.12780">
    <property type="entry name" value="N-terminal domain of ligase-like"/>
    <property type="match status" value="1"/>
</dbReference>
<feature type="domain" description="AMP-dependent synthetase/ligase" evidence="3">
    <location>
        <begin position="29"/>
        <end position="439"/>
    </location>
</feature>
<dbReference type="SUPFAM" id="SSF56801">
    <property type="entry name" value="Acetyl-CoA synthetase-like"/>
    <property type="match status" value="1"/>
</dbReference>
<dbReference type="PANTHER" id="PTHR43272">
    <property type="entry name" value="LONG-CHAIN-FATTY-ACID--COA LIGASE"/>
    <property type="match status" value="1"/>
</dbReference>
<evidence type="ECO:0000313" key="4">
    <source>
        <dbReference type="EMBL" id="JAP94100.1"/>
    </source>
</evidence>
<dbReference type="InterPro" id="IPR000873">
    <property type="entry name" value="AMP-dep_synth/lig_dom"/>
</dbReference>
<keyword evidence="1" id="KW-0547">Nucleotide-binding</keyword>
<gene>
    <name evidence="4" type="ORF">TPC1_13367</name>
</gene>
<accession>A0A146KB96</accession>